<evidence type="ECO:0000259" key="8">
    <source>
        <dbReference type="SMART" id="SM00838"/>
    </source>
</evidence>
<dbReference type="CDD" id="cd04096">
    <property type="entry name" value="eEF2_snRNP_like_C"/>
    <property type="match status" value="1"/>
</dbReference>
<dbReference type="InterPro" id="IPR000795">
    <property type="entry name" value="T_Tr_GTP-bd_dom"/>
</dbReference>
<feature type="domain" description="Elongation factor EFG" evidence="8">
    <location>
        <begin position="706"/>
        <end position="795"/>
    </location>
</feature>
<evidence type="ECO:0000313" key="11">
    <source>
        <dbReference type="Proteomes" id="UP000688137"/>
    </source>
</evidence>
<dbReference type="SMART" id="SM00838">
    <property type="entry name" value="EFG_C"/>
    <property type="match status" value="1"/>
</dbReference>
<dbReference type="Pfam" id="PF00009">
    <property type="entry name" value="GTP_EFTU"/>
    <property type="match status" value="1"/>
</dbReference>
<dbReference type="GO" id="GO:0005525">
    <property type="term" value="F:GTP binding"/>
    <property type="evidence" value="ECO:0007669"/>
    <property type="project" value="UniProtKB-KW"/>
</dbReference>
<evidence type="ECO:0000256" key="4">
    <source>
        <dbReference type="ARBA" id="ARBA00022768"/>
    </source>
</evidence>
<evidence type="ECO:0008006" key="12">
    <source>
        <dbReference type="Google" id="ProtNLM"/>
    </source>
</evidence>
<evidence type="ECO:0000256" key="5">
    <source>
        <dbReference type="ARBA" id="ARBA00022917"/>
    </source>
</evidence>
<dbReference type="OMA" id="IWCFGPN"/>
<dbReference type="PANTHER" id="PTHR42908">
    <property type="entry name" value="TRANSLATION ELONGATION FACTOR-RELATED"/>
    <property type="match status" value="1"/>
</dbReference>
<dbReference type="FunFam" id="2.40.30.10:FF:000029">
    <property type="entry name" value="116 kDa U5 small nuclear ribonucleoprotein component"/>
    <property type="match status" value="1"/>
</dbReference>
<keyword evidence="11" id="KW-1185">Reference proteome</keyword>
<dbReference type="GO" id="GO:0043022">
    <property type="term" value="F:ribosome binding"/>
    <property type="evidence" value="ECO:0007669"/>
    <property type="project" value="TreeGrafter"/>
</dbReference>
<dbReference type="PANTHER" id="PTHR42908:SF10">
    <property type="entry name" value="EUKARYOTIC TRANSLATION ELONGATION FACTOR 2"/>
    <property type="match status" value="1"/>
</dbReference>
<dbReference type="EMBL" id="CAJJDM010000158">
    <property type="protein sequence ID" value="CAD8112993.1"/>
    <property type="molecule type" value="Genomic_DNA"/>
</dbReference>
<dbReference type="CDD" id="cd16268">
    <property type="entry name" value="EF2_II"/>
    <property type="match status" value="1"/>
</dbReference>
<dbReference type="Pfam" id="PF00679">
    <property type="entry name" value="EFG_C"/>
    <property type="match status" value="1"/>
</dbReference>
<keyword evidence="5" id="KW-0648">Protein biosynthesis</keyword>
<dbReference type="FunFam" id="3.30.70.870:FF:000002">
    <property type="entry name" value="Translation elongation factor 2"/>
    <property type="match status" value="1"/>
</dbReference>
<dbReference type="GO" id="GO:0005829">
    <property type="term" value="C:cytosol"/>
    <property type="evidence" value="ECO:0007669"/>
    <property type="project" value="TreeGrafter"/>
</dbReference>
<reference evidence="10" key="1">
    <citation type="submission" date="2021-01" db="EMBL/GenBank/DDBJ databases">
        <authorList>
            <consortium name="Genoscope - CEA"/>
            <person name="William W."/>
        </authorList>
    </citation>
    <scope>NUCLEOTIDE SEQUENCE</scope>
</reference>
<evidence type="ECO:0000256" key="7">
    <source>
        <dbReference type="ARBA" id="ARBA00049117"/>
    </source>
</evidence>
<dbReference type="FunFam" id="3.90.1430.10:FF:000003">
    <property type="entry name" value="Elongation factor 2"/>
    <property type="match status" value="1"/>
</dbReference>
<comment type="caution">
    <text evidence="10">The sequence shown here is derived from an EMBL/GenBank/DDBJ whole genome shotgun (WGS) entry which is preliminary data.</text>
</comment>
<sequence length="825" mass="93107">MVNLMLNQITKSMNNQDNIRNICVFANVDHGRQTIIDQLLNNAGINLIDQSKEAININNTTPTNLSLYYEFDIQSNGVIQQYLFNLIDRPRLPNINSETILSSLRVSDGILIIVDYIEGISTSTESILRMCMKEKVKPVLMVNKLDRAILELQQDSDTIYNTLVQIIEQINMIIFGYQLDDMGDLLIKPEQGTVSFGSGKDGWALTCTKFAEFYASKFNTEAKKLQEKFWGENYFDSETKCWVNKNQCNTGKELKRTFVQFILDPICKMVKAIMDGNIQIVIKMLNVLGLQLNEQDQGLVGKQLLQTVMSKWINVSDNLIQMIICHLPSPKQAQQYRTSYFYEGSQNNQIAQSIKNCNPNGPLVMFISNVISIGRDNYIAFGRIFSGTIKQDQQIRIMGSNFKPCSKEDIFIRQIGKIAWINGRMVEYIEQGIPCGNVIGIIGDSNVLTNSSTISDHPECHLIRPIKSTVYPVVKMAISPKNPRELPKLIEGLRRLAQINQLIDYSIEDSGQHFISGCSETHLQIALNELEDNLNGIQLDKADPIVVYKETVTAPSQIICMAKSENQHNRLYAQAVSLDENLQIAIEKGLITNNPQSRANILTYDYDWNKNEALKIWTFGPNDTGPNILCNQTTAVQYLNEIKESMQFAWQISTKEGALCQENMRGVRVNILDCVLSAETIHRGEGQIIPTARRLYSACELTAQPRLQEPILLTEVTVPNQVTAGVYQCLSIRKGIIIEEEQIVGTQLTRIKSYLPVAQSIGYSSHLRILTQGQAYPQCEFDHWAIIGGDPFEHGSLANELVLNIRKRKGLGNNLPNIDEYLNQS</sequence>
<evidence type="ECO:0000256" key="3">
    <source>
        <dbReference type="ARBA" id="ARBA00022741"/>
    </source>
</evidence>
<gene>
    <name evidence="10" type="ORF">PPRIM_AZ9-3.1.T1530110</name>
</gene>
<comment type="subcellular location">
    <subcellularLocation>
        <location evidence="1">Cytoplasm</location>
    </subcellularLocation>
</comment>
<dbReference type="Pfam" id="PF03764">
    <property type="entry name" value="EFG_IV"/>
    <property type="match status" value="1"/>
</dbReference>
<keyword evidence="4" id="KW-0251">Elongation factor</keyword>
<evidence type="ECO:0000313" key="10">
    <source>
        <dbReference type="EMBL" id="CAD8112993.1"/>
    </source>
</evidence>
<dbReference type="AlphaFoldDB" id="A0A8S1QC17"/>
<dbReference type="GO" id="GO:0003746">
    <property type="term" value="F:translation elongation factor activity"/>
    <property type="evidence" value="ECO:0007669"/>
    <property type="project" value="UniProtKB-KW"/>
</dbReference>
<dbReference type="Pfam" id="PF14492">
    <property type="entry name" value="EFG_III"/>
    <property type="match status" value="1"/>
</dbReference>
<comment type="catalytic activity">
    <reaction evidence="7">
        <text>GTP + H2O = GDP + phosphate + H(+)</text>
        <dbReference type="Rhea" id="RHEA:19669"/>
        <dbReference type="ChEBI" id="CHEBI:15377"/>
        <dbReference type="ChEBI" id="CHEBI:15378"/>
        <dbReference type="ChEBI" id="CHEBI:37565"/>
        <dbReference type="ChEBI" id="CHEBI:43474"/>
        <dbReference type="ChEBI" id="CHEBI:58189"/>
    </reaction>
    <physiologicalReaction direction="left-to-right" evidence="7">
        <dbReference type="Rhea" id="RHEA:19670"/>
    </physiologicalReaction>
</comment>
<dbReference type="SMART" id="SM00889">
    <property type="entry name" value="EFG_IV"/>
    <property type="match status" value="1"/>
</dbReference>
<keyword evidence="3" id="KW-0547">Nucleotide-binding</keyword>
<dbReference type="InterPro" id="IPR041095">
    <property type="entry name" value="EFG_II"/>
</dbReference>
<dbReference type="FunFam" id="3.30.70.240:FF:000003">
    <property type="entry name" value="Translation elongation factor 2"/>
    <property type="match status" value="1"/>
</dbReference>
<proteinExistence type="predicted"/>
<protein>
    <recommendedName>
        <fullName evidence="12">Elongation factor 2</fullName>
    </recommendedName>
</protein>
<dbReference type="CDD" id="cd01681">
    <property type="entry name" value="aeEF2_snRNP_like_IV"/>
    <property type="match status" value="1"/>
</dbReference>
<evidence type="ECO:0000256" key="6">
    <source>
        <dbReference type="ARBA" id="ARBA00023134"/>
    </source>
</evidence>
<feature type="domain" description="Translation elongation factor EFG/EF2" evidence="9">
    <location>
        <begin position="583"/>
        <end position="704"/>
    </location>
</feature>
<organism evidence="10 11">
    <name type="scientific">Paramecium primaurelia</name>
    <dbReference type="NCBI Taxonomy" id="5886"/>
    <lineage>
        <taxon>Eukaryota</taxon>
        <taxon>Sar</taxon>
        <taxon>Alveolata</taxon>
        <taxon>Ciliophora</taxon>
        <taxon>Intramacronucleata</taxon>
        <taxon>Oligohymenophorea</taxon>
        <taxon>Peniculida</taxon>
        <taxon>Parameciidae</taxon>
        <taxon>Paramecium</taxon>
    </lineage>
</organism>
<keyword evidence="6" id="KW-0342">GTP-binding</keyword>
<evidence type="ECO:0000256" key="1">
    <source>
        <dbReference type="ARBA" id="ARBA00004496"/>
    </source>
</evidence>
<dbReference type="GO" id="GO:1990904">
    <property type="term" value="C:ribonucleoprotein complex"/>
    <property type="evidence" value="ECO:0007669"/>
    <property type="project" value="TreeGrafter"/>
</dbReference>
<evidence type="ECO:0000256" key="2">
    <source>
        <dbReference type="ARBA" id="ARBA00022490"/>
    </source>
</evidence>
<name>A0A8S1QC17_PARPR</name>
<dbReference type="Proteomes" id="UP000688137">
    <property type="component" value="Unassembled WGS sequence"/>
</dbReference>
<evidence type="ECO:0000259" key="9">
    <source>
        <dbReference type="SMART" id="SM00889"/>
    </source>
</evidence>
<keyword evidence="2" id="KW-0963">Cytoplasm</keyword>
<dbReference type="InterPro" id="IPR000640">
    <property type="entry name" value="EFG_V-like"/>
</dbReference>
<accession>A0A8S1QC17</accession>
<dbReference type="InterPro" id="IPR005517">
    <property type="entry name" value="Transl_elong_EFG/EF2_IV"/>
</dbReference>
<dbReference type="GO" id="GO:0003924">
    <property type="term" value="F:GTPase activity"/>
    <property type="evidence" value="ECO:0007669"/>
    <property type="project" value="InterPro"/>
</dbReference>